<sequence length="244" mass="27690">MPMLFQFPRLTAAAPFNPGALPDPRYFSELSFGDTLSLTVIFKDTYGNWMTRKDALVQATQSYDHAKLALILHSVPKMSGSDTARTFKKLLSVGYSIWLTGTNDYTVLDSYFSVFVDGLDAMLSSFTDLRRSPCTTVRFSGTADVAHEYEMHRNCSKCLHRGVTLAGLRLDRNTETFFRWQCAIRKMHLDVMFLTITSRRLDGLVYCTRVQSADRILPQDRRSWASPALGGCDAETVAEWRKLR</sequence>
<dbReference type="Proteomes" id="UP000799291">
    <property type="component" value="Unassembled WGS sequence"/>
</dbReference>
<gene>
    <name evidence="1" type="ORF">K458DRAFT_164838</name>
</gene>
<dbReference type="EMBL" id="MU005626">
    <property type="protein sequence ID" value="KAF2677032.1"/>
    <property type="molecule type" value="Genomic_DNA"/>
</dbReference>
<dbReference type="AlphaFoldDB" id="A0A6G1IFP8"/>
<evidence type="ECO:0000313" key="1">
    <source>
        <dbReference type="EMBL" id="KAF2677032.1"/>
    </source>
</evidence>
<protein>
    <submittedName>
        <fullName evidence="1">Uncharacterized protein</fullName>
    </submittedName>
</protein>
<accession>A0A6G1IFP8</accession>
<dbReference type="InterPro" id="IPR021986">
    <property type="entry name" value="Spherulin4"/>
</dbReference>
<organism evidence="1 2">
    <name type="scientific">Lentithecium fluviatile CBS 122367</name>
    <dbReference type="NCBI Taxonomy" id="1168545"/>
    <lineage>
        <taxon>Eukaryota</taxon>
        <taxon>Fungi</taxon>
        <taxon>Dikarya</taxon>
        <taxon>Ascomycota</taxon>
        <taxon>Pezizomycotina</taxon>
        <taxon>Dothideomycetes</taxon>
        <taxon>Pleosporomycetidae</taxon>
        <taxon>Pleosporales</taxon>
        <taxon>Massarineae</taxon>
        <taxon>Lentitheciaceae</taxon>
        <taxon>Lentithecium</taxon>
    </lineage>
</organism>
<dbReference type="Pfam" id="PF12138">
    <property type="entry name" value="Spherulin4"/>
    <property type="match status" value="1"/>
</dbReference>
<evidence type="ECO:0000313" key="2">
    <source>
        <dbReference type="Proteomes" id="UP000799291"/>
    </source>
</evidence>
<name>A0A6G1IFP8_9PLEO</name>
<proteinExistence type="predicted"/>
<keyword evidence="2" id="KW-1185">Reference proteome</keyword>
<reference evidence="1" key="1">
    <citation type="journal article" date="2020" name="Stud. Mycol.">
        <title>101 Dothideomycetes genomes: a test case for predicting lifestyles and emergence of pathogens.</title>
        <authorList>
            <person name="Haridas S."/>
            <person name="Albert R."/>
            <person name="Binder M."/>
            <person name="Bloem J."/>
            <person name="Labutti K."/>
            <person name="Salamov A."/>
            <person name="Andreopoulos B."/>
            <person name="Baker S."/>
            <person name="Barry K."/>
            <person name="Bills G."/>
            <person name="Bluhm B."/>
            <person name="Cannon C."/>
            <person name="Castanera R."/>
            <person name="Culley D."/>
            <person name="Daum C."/>
            <person name="Ezra D."/>
            <person name="Gonzalez J."/>
            <person name="Henrissat B."/>
            <person name="Kuo A."/>
            <person name="Liang C."/>
            <person name="Lipzen A."/>
            <person name="Lutzoni F."/>
            <person name="Magnuson J."/>
            <person name="Mondo S."/>
            <person name="Nolan M."/>
            <person name="Ohm R."/>
            <person name="Pangilinan J."/>
            <person name="Park H.-J."/>
            <person name="Ramirez L."/>
            <person name="Alfaro M."/>
            <person name="Sun H."/>
            <person name="Tritt A."/>
            <person name="Yoshinaga Y."/>
            <person name="Zwiers L.-H."/>
            <person name="Turgeon B."/>
            <person name="Goodwin S."/>
            <person name="Spatafora J."/>
            <person name="Crous P."/>
            <person name="Grigoriev I."/>
        </authorList>
    </citation>
    <scope>NUCLEOTIDE SEQUENCE</scope>
    <source>
        <strain evidence="1">CBS 122367</strain>
    </source>
</reference>